<name>A0AAX6MEF1_9PEZI</name>
<evidence type="ECO:0008006" key="3">
    <source>
        <dbReference type="Google" id="ProtNLM"/>
    </source>
</evidence>
<evidence type="ECO:0000313" key="2">
    <source>
        <dbReference type="Proteomes" id="UP001369815"/>
    </source>
</evidence>
<evidence type="ECO:0000313" key="1">
    <source>
        <dbReference type="EMBL" id="KAK6950787.1"/>
    </source>
</evidence>
<organism evidence="1 2">
    <name type="scientific">Daldinia eschscholtzii</name>
    <dbReference type="NCBI Taxonomy" id="292717"/>
    <lineage>
        <taxon>Eukaryota</taxon>
        <taxon>Fungi</taxon>
        <taxon>Dikarya</taxon>
        <taxon>Ascomycota</taxon>
        <taxon>Pezizomycotina</taxon>
        <taxon>Sordariomycetes</taxon>
        <taxon>Xylariomycetidae</taxon>
        <taxon>Xylariales</taxon>
        <taxon>Hypoxylaceae</taxon>
        <taxon>Daldinia</taxon>
    </lineage>
</organism>
<sequence length="349" mass="37927">MKPLRLGLLFYSSGIPFAFGAVRRDLNKRNVEVAQIDRDSHIDQRTQEILFKEPNSDFEDVFRCVKNTGKRLTFDANHVFVACCAPGQRLHGTPETAFDCCADGHDIAGSHHTGYRCCPTGQSYDGYRCGGTCGNGKVMVNGRCVCPAGTTPTADGDCRGPIGCDSGITTGKCYVFKMENGHTFGYDNGQSYYSAADHSNQHRPGRFKFCGNEACTPGHSINPNDQVRIKDIQGTASQSSESQDNQWLNGASDGNHIGRTTAYSDSGVFTLTKWSCGKYCLGGYGKGVSYACPSETPSITFTLDRQACTPIEIIEVPCDIHMVENNCMWEKEPGSCGPGDSNNCRCSKT</sequence>
<accession>A0AAX6MEF1</accession>
<gene>
    <name evidence="1" type="ORF">Daesc_007312</name>
</gene>
<proteinExistence type="predicted"/>
<dbReference type="Proteomes" id="UP001369815">
    <property type="component" value="Unassembled WGS sequence"/>
</dbReference>
<reference evidence="1 2" key="1">
    <citation type="journal article" date="2024" name="Front Chem Biol">
        <title>Unveiling the potential of Daldinia eschscholtzii MFLUCC 19-0629 through bioactivity and bioinformatics studies for enhanced sustainable agriculture production.</title>
        <authorList>
            <person name="Brooks S."/>
            <person name="Weaver J.A."/>
            <person name="Klomchit A."/>
            <person name="Alharthi S.A."/>
            <person name="Onlamun T."/>
            <person name="Nurani R."/>
            <person name="Vong T.K."/>
            <person name="Alberti F."/>
            <person name="Greco C."/>
        </authorList>
    </citation>
    <scope>NUCLEOTIDE SEQUENCE [LARGE SCALE GENOMIC DNA]</scope>
    <source>
        <strain evidence="1">MFLUCC 19-0629</strain>
    </source>
</reference>
<dbReference type="AlphaFoldDB" id="A0AAX6MEF1"/>
<keyword evidence="2" id="KW-1185">Reference proteome</keyword>
<comment type="caution">
    <text evidence="1">The sequence shown here is derived from an EMBL/GenBank/DDBJ whole genome shotgun (WGS) entry which is preliminary data.</text>
</comment>
<dbReference type="EMBL" id="JBANMG010000007">
    <property type="protein sequence ID" value="KAK6950787.1"/>
    <property type="molecule type" value="Genomic_DNA"/>
</dbReference>
<protein>
    <recommendedName>
        <fullName evidence="3">Cystein rich protein</fullName>
    </recommendedName>
</protein>